<protein>
    <recommendedName>
        <fullName evidence="9">Peptidase M14 domain-containing protein</fullName>
    </recommendedName>
</protein>
<name>A0ABP3SBZ6_9ACTN</name>
<keyword evidence="6" id="KW-0482">Metalloprotease</keyword>
<evidence type="ECO:0000256" key="8">
    <source>
        <dbReference type="SAM" id="SignalP"/>
    </source>
</evidence>
<dbReference type="PANTHER" id="PTHR11705">
    <property type="entry name" value="PROTEASE FAMILY M14 CARBOXYPEPTIDASE A,B"/>
    <property type="match status" value="1"/>
</dbReference>
<comment type="caution">
    <text evidence="7">Lacks conserved residue(s) required for the propagation of feature annotation.</text>
</comment>
<keyword evidence="5" id="KW-0862">Zinc</keyword>
<feature type="domain" description="Peptidase M14" evidence="9">
    <location>
        <begin position="22"/>
        <end position="262"/>
    </location>
</feature>
<evidence type="ECO:0000256" key="4">
    <source>
        <dbReference type="ARBA" id="ARBA00022801"/>
    </source>
</evidence>
<keyword evidence="8" id="KW-0732">Signal</keyword>
<accession>A0ABP3SBZ6</accession>
<dbReference type="Proteomes" id="UP001500957">
    <property type="component" value="Unassembled WGS sequence"/>
</dbReference>
<feature type="signal peptide" evidence="8">
    <location>
        <begin position="1"/>
        <end position="30"/>
    </location>
</feature>
<reference evidence="11" key="1">
    <citation type="journal article" date="2019" name="Int. J. Syst. Evol. Microbiol.">
        <title>The Global Catalogue of Microorganisms (GCM) 10K type strain sequencing project: providing services to taxonomists for standard genome sequencing and annotation.</title>
        <authorList>
            <consortium name="The Broad Institute Genomics Platform"/>
            <consortium name="The Broad Institute Genome Sequencing Center for Infectious Disease"/>
            <person name="Wu L."/>
            <person name="Ma J."/>
        </authorList>
    </citation>
    <scope>NUCLEOTIDE SEQUENCE [LARGE SCALE GENOMIC DNA]</scope>
    <source>
        <strain evidence="11">JCM 10671</strain>
    </source>
</reference>
<dbReference type="PROSITE" id="PS52035">
    <property type="entry name" value="PEPTIDASE_M14"/>
    <property type="match status" value="1"/>
</dbReference>
<evidence type="ECO:0000313" key="10">
    <source>
        <dbReference type="EMBL" id="GAA0627391.1"/>
    </source>
</evidence>
<evidence type="ECO:0000256" key="1">
    <source>
        <dbReference type="ARBA" id="ARBA00001947"/>
    </source>
</evidence>
<evidence type="ECO:0000256" key="2">
    <source>
        <dbReference type="ARBA" id="ARBA00005988"/>
    </source>
</evidence>
<gene>
    <name evidence="10" type="ORF">GCM10009547_33660</name>
</gene>
<evidence type="ECO:0000313" key="11">
    <source>
        <dbReference type="Proteomes" id="UP001500957"/>
    </source>
</evidence>
<evidence type="ECO:0000256" key="3">
    <source>
        <dbReference type="ARBA" id="ARBA00022670"/>
    </source>
</evidence>
<dbReference type="InterPro" id="IPR000834">
    <property type="entry name" value="Peptidase_M14"/>
</dbReference>
<proteinExistence type="inferred from homology"/>
<dbReference type="Pfam" id="PF00246">
    <property type="entry name" value="Peptidase_M14"/>
    <property type="match status" value="1"/>
</dbReference>
<dbReference type="SUPFAM" id="SSF53187">
    <property type="entry name" value="Zn-dependent exopeptidases"/>
    <property type="match status" value="1"/>
</dbReference>
<feature type="chain" id="PRO_5046101429" description="Peptidase M14 domain-containing protein" evidence="8">
    <location>
        <begin position="31"/>
        <end position="262"/>
    </location>
</feature>
<keyword evidence="4" id="KW-0378">Hydrolase</keyword>
<evidence type="ECO:0000256" key="7">
    <source>
        <dbReference type="PROSITE-ProRule" id="PRU01379"/>
    </source>
</evidence>
<comment type="cofactor">
    <cofactor evidence="1">
        <name>Zn(2+)</name>
        <dbReference type="ChEBI" id="CHEBI:29105"/>
    </cofactor>
</comment>
<evidence type="ECO:0000259" key="9">
    <source>
        <dbReference type="PROSITE" id="PS52035"/>
    </source>
</evidence>
<comment type="caution">
    <text evidence="10">The sequence shown here is derived from an EMBL/GenBank/DDBJ whole genome shotgun (WGS) entry which is preliminary data.</text>
</comment>
<dbReference type="Gene3D" id="3.40.630.10">
    <property type="entry name" value="Zn peptidases"/>
    <property type="match status" value="1"/>
</dbReference>
<sequence>MHLRPLPALIAGGLAAAITLGAPLSTPGSAAPAATPTATSDQASIRSAVAEVRTIGTTVRGRQIRAYRLGEANATRTVVLIGVMHGSERAPGLTLRRLRDTAKTVTGVDLWVIPVLNPDGAATGRRANARGVDLNRNFPHRWSRSVSGAGRKAASERETKAIMRFLDRVDPDVVVSLHQPFAAIDTSQNKRRGLVRALSRELQLPRRDIDCGGPCRGTLTGWFNATHAGEAVTVEFGPRPTKNYLRRTAVRGLVAAVGGRLR</sequence>
<dbReference type="RefSeq" id="WP_344606844.1">
    <property type="nucleotide sequence ID" value="NZ_BAAAHE010000029.1"/>
</dbReference>
<dbReference type="PANTHER" id="PTHR11705:SF143">
    <property type="entry name" value="SLL0236 PROTEIN"/>
    <property type="match status" value="1"/>
</dbReference>
<dbReference type="SMART" id="SM00631">
    <property type="entry name" value="Zn_pept"/>
    <property type="match status" value="1"/>
</dbReference>
<evidence type="ECO:0000256" key="5">
    <source>
        <dbReference type="ARBA" id="ARBA00022833"/>
    </source>
</evidence>
<keyword evidence="3" id="KW-0645">Protease</keyword>
<evidence type="ECO:0000256" key="6">
    <source>
        <dbReference type="ARBA" id="ARBA00023049"/>
    </source>
</evidence>
<organism evidence="10 11">
    <name type="scientific">Sporichthya brevicatena</name>
    <dbReference type="NCBI Taxonomy" id="171442"/>
    <lineage>
        <taxon>Bacteria</taxon>
        <taxon>Bacillati</taxon>
        <taxon>Actinomycetota</taxon>
        <taxon>Actinomycetes</taxon>
        <taxon>Sporichthyales</taxon>
        <taxon>Sporichthyaceae</taxon>
        <taxon>Sporichthya</taxon>
    </lineage>
</organism>
<dbReference type="EMBL" id="BAAAHE010000029">
    <property type="protein sequence ID" value="GAA0627391.1"/>
    <property type="molecule type" value="Genomic_DNA"/>
</dbReference>
<keyword evidence="11" id="KW-1185">Reference proteome</keyword>
<comment type="similarity">
    <text evidence="2 7">Belongs to the peptidase M14 family.</text>
</comment>